<dbReference type="KEGG" id="ptan:CRYO30217_00146"/>
<gene>
    <name evidence="1" type="ORF">CRYO30217_00146</name>
</gene>
<sequence>MNVALLDCVHLLKTTDMKALQFIRSTKRGISILFLFLFSLSLNVKADVNDPNVNVLPLDEAELPPEGGVIKLALLLDTSNSMDGLIEQAKSQLWKIVNEINKAKYNGKPADLEIALYEYGNDGLEVADNYVHQITPFTADLDLISMELFDLKTNGGSEYCGHVISDALNDLEWGSDQQSLKLIFIAGNEPFNQAPVENTPKNSKKTKAINPYQSVNAPQQNNYQAQYSQASFSIAGTSDFYITACRNALEKQVFVNTIFCGDADEGVQTFWKKGADLARGEYMNIDQDQETFYIETPFDDKIAALNEKLNNTYIPYGASGGSMKYNQTKQDANASFYGKANSVNRIVSKSSHNYKNSSWDLVDAYGSDDFDLADIEDKFLPKEMQGMSLEEKEVFIQDKAKERAAIKQEIKTINVERVAFIDAKKKEMGDDSGSLDAAMIQAIHEQAKTKGFLFD</sequence>
<reference evidence="1" key="1">
    <citation type="submission" date="2021-04" db="EMBL/GenBank/DDBJ databases">
        <authorList>
            <person name="Rodrigo-Torres L."/>
            <person name="Arahal R. D."/>
            <person name="Lucena T."/>
        </authorList>
    </citation>
    <scope>NUCLEOTIDE SEQUENCE</scope>
    <source>
        <strain evidence="1">AS29M-1</strain>
    </source>
</reference>
<dbReference type="SUPFAM" id="SSF53300">
    <property type="entry name" value="vWA-like"/>
    <property type="match status" value="1"/>
</dbReference>
<dbReference type="AlphaFoldDB" id="A0A916JJE8"/>
<name>A0A916JJE8_9FLAO</name>
<evidence type="ECO:0008006" key="3">
    <source>
        <dbReference type="Google" id="ProtNLM"/>
    </source>
</evidence>
<dbReference type="EMBL" id="OU015584">
    <property type="protein sequence ID" value="CAG5076593.1"/>
    <property type="molecule type" value="Genomic_DNA"/>
</dbReference>
<evidence type="ECO:0000313" key="2">
    <source>
        <dbReference type="Proteomes" id="UP000683507"/>
    </source>
</evidence>
<dbReference type="Proteomes" id="UP000683507">
    <property type="component" value="Chromosome"/>
</dbReference>
<accession>A0A916JJE8</accession>
<keyword evidence="2" id="KW-1185">Reference proteome</keyword>
<dbReference type="Gene3D" id="3.40.50.410">
    <property type="entry name" value="von Willebrand factor, type A domain"/>
    <property type="match status" value="1"/>
</dbReference>
<protein>
    <recommendedName>
        <fullName evidence="3">VWA domain-containing protein</fullName>
    </recommendedName>
</protein>
<proteinExistence type="predicted"/>
<evidence type="ECO:0000313" key="1">
    <source>
        <dbReference type="EMBL" id="CAG5076593.1"/>
    </source>
</evidence>
<dbReference type="InterPro" id="IPR036465">
    <property type="entry name" value="vWFA_dom_sf"/>
</dbReference>
<organism evidence="1 2">
    <name type="scientific">Parvicella tangerina</name>
    <dbReference type="NCBI Taxonomy" id="2829795"/>
    <lineage>
        <taxon>Bacteria</taxon>
        <taxon>Pseudomonadati</taxon>
        <taxon>Bacteroidota</taxon>
        <taxon>Flavobacteriia</taxon>
        <taxon>Flavobacteriales</taxon>
        <taxon>Parvicellaceae</taxon>
        <taxon>Parvicella</taxon>
    </lineage>
</organism>